<evidence type="ECO:0000313" key="1">
    <source>
        <dbReference type="EMBL" id="DAF97051.1"/>
    </source>
</evidence>
<organism evidence="1">
    <name type="scientific">Siphoviridae sp. ctg6c78</name>
    <dbReference type="NCBI Taxonomy" id="2825603"/>
    <lineage>
        <taxon>Viruses</taxon>
        <taxon>Duplodnaviria</taxon>
        <taxon>Heunggongvirae</taxon>
        <taxon>Uroviricota</taxon>
        <taxon>Caudoviricetes</taxon>
    </lineage>
</organism>
<name>A0A8S5URJ1_9CAUD</name>
<proteinExistence type="predicted"/>
<sequence>MANSNVRFFFTDDRKKYEALVKKDPLALYFIEDVDGYRALYKGENLIAVGSNATTMAAGLMSSEDKKKLDSLSSGQGASEFVPVDGTIVITDGEDGKKNIGVGISSSEGNTLTKVDGALFVPKTSVPEYSIEKQEVSEEGFIATYKLKRTENGESTYVGDSVNVPKDKVLQSAIMRTVETADEPYEGAKVGDKYIDMAFNDENQSHIYIPMGDIGGDVSAEIKIDSANANGLSYVDGTGLSLALASAESNGAMSKEMFIAVSGLLNLDIATKDDVKSIISETVGTPNAEQFTIDENGVLNIDSLDTDKIVYHGKKLSDVLDDMNTSYSWEELPEVVNSAASSVVANLSAVSDGAIVKVDAGTVSEAVSVDKSVTVEGANAGVAQNFSQEV</sequence>
<protein>
    <submittedName>
        <fullName evidence="1">Uncharacterized protein</fullName>
    </submittedName>
</protein>
<accession>A0A8S5URJ1</accession>
<dbReference type="EMBL" id="BK016125">
    <property type="protein sequence ID" value="DAF97051.1"/>
    <property type="molecule type" value="Genomic_DNA"/>
</dbReference>
<reference evidence="1" key="1">
    <citation type="journal article" date="2021" name="Proc. Natl. Acad. Sci. U.S.A.">
        <title>A Catalog of Tens of Thousands of Viruses from Human Metagenomes Reveals Hidden Associations with Chronic Diseases.</title>
        <authorList>
            <person name="Tisza M.J."/>
            <person name="Buck C.B."/>
        </authorList>
    </citation>
    <scope>NUCLEOTIDE SEQUENCE</scope>
    <source>
        <strain evidence="1">Ctg6c78</strain>
    </source>
</reference>